<feature type="compositionally biased region" description="Low complexity" evidence="1">
    <location>
        <begin position="268"/>
        <end position="295"/>
    </location>
</feature>
<dbReference type="EMBL" id="CP012159">
    <property type="protein sequence ID" value="AKT40462.1"/>
    <property type="molecule type" value="Genomic_DNA"/>
</dbReference>
<feature type="region of interest" description="Disordered" evidence="1">
    <location>
        <begin position="241"/>
        <end position="302"/>
    </location>
</feature>
<evidence type="ECO:0000313" key="3">
    <source>
        <dbReference type="Proteomes" id="UP000067626"/>
    </source>
</evidence>
<name>A0A0K1EIE2_CHOCO</name>
<sequence>MTFDPATLSPHARAKYIRVGTHYSSHDTVAQAGATLLALAKHAPQLIDYGFSQTDALLLEQARDALIAGEVTRTARTNQLRRDRRAYADAIHQAKHHRAAARTILLAVTTALRADGAPEDLERLATTTLQQTSRLPRTRGLALQLHAHLALLLATFQTPDITTAALYRGGPAIVTALAVTLTTLTTSLEHRSENLSSLEETEHLNLLDGIIVTLARQARRAARHAGRALGTPVIADAFTLRLLDNPPRKPVPPKPTPDTTAAPPPTAPASSAPSTSSPSSSRPSTSAPASRRSPPNEASDHP</sequence>
<organism evidence="2 3">
    <name type="scientific">Chondromyces crocatus</name>
    <dbReference type="NCBI Taxonomy" id="52"/>
    <lineage>
        <taxon>Bacteria</taxon>
        <taxon>Pseudomonadati</taxon>
        <taxon>Myxococcota</taxon>
        <taxon>Polyangia</taxon>
        <taxon>Polyangiales</taxon>
        <taxon>Polyangiaceae</taxon>
        <taxon>Chondromyces</taxon>
    </lineage>
</organism>
<keyword evidence="3" id="KW-1185">Reference proteome</keyword>
<dbReference type="RefSeq" id="WP_050432393.1">
    <property type="nucleotide sequence ID" value="NZ_CP012159.1"/>
</dbReference>
<dbReference type="AlphaFoldDB" id="A0A0K1EIE2"/>
<dbReference type="STRING" id="52.CMC5_046170"/>
<evidence type="ECO:0000313" key="2">
    <source>
        <dbReference type="EMBL" id="AKT40462.1"/>
    </source>
</evidence>
<dbReference type="Proteomes" id="UP000067626">
    <property type="component" value="Chromosome"/>
</dbReference>
<accession>A0A0K1EIE2</accession>
<feature type="compositionally biased region" description="Pro residues" evidence="1">
    <location>
        <begin position="248"/>
        <end position="267"/>
    </location>
</feature>
<gene>
    <name evidence="2" type="ORF">CMC5_046170</name>
</gene>
<reference evidence="2 3" key="1">
    <citation type="submission" date="2015-07" db="EMBL/GenBank/DDBJ databases">
        <title>Genome analysis of myxobacterium Chondromyces crocatus Cm c5 reveals a high potential for natural compound synthesis and the genetic basis for the loss of fruiting body formation.</title>
        <authorList>
            <person name="Zaburannyi N."/>
            <person name="Bunk B."/>
            <person name="Maier J."/>
            <person name="Overmann J."/>
            <person name="Mueller R."/>
        </authorList>
    </citation>
    <scope>NUCLEOTIDE SEQUENCE [LARGE SCALE GENOMIC DNA]</scope>
    <source>
        <strain evidence="2 3">Cm c5</strain>
    </source>
</reference>
<protein>
    <submittedName>
        <fullName evidence="2">Uncharacterized protein</fullName>
    </submittedName>
</protein>
<dbReference type="OrthoDB" id="5504595at2"/>
<dbReference type="KEGG" id="ccro:CMC5_046170"/>
<proteinExistence type="predicted"/>
<evidence type="ECO:0000256" key="1">
    <source>
        <dbReference type="SAM" id="MobiDB-lite"/>
    </source>
</evidence>